<dbReference type="EMBL" id="CZQC01000028">
    <property type="protein sequence ID" value="CUS40923.1"/>
    <property type="molecule type" value="Genomic_DNA"/>
</dbReference>
<dbReference type="EC" id="3.1.21.3" evidence="6"/>
<organism evidence="6">
    <name type="scientific">hydrothermal vent metagenome</name>
    <dbReference type="NCBI Taxonomy" id="652676"/>
    <lineage>
        <taxon>unclassified sequences</taxon>
        <taxon>metagenomes</taxon>
        <taxon>ecological metagenomes</taxon>
    </lineage>
</organism>
<comment type="similarity">
    <text evidence="1">Belongs to the type-I restriction system S methylase family.</text>
</comment>
<evidence type="ECO:0000256" key="2">
    <source>
        <dbReference type="ARBA" id="ARBA00022747"/>
    </source>
</evidence>
<name>A0A160TB62_9ZZZZ</name>
<dbReference type="GO" id="GO:0003677">
    <property type="term" value="F:DNA binding"/>
    <property type="evidence" value="ECO:0007669"/>
    <property type="project" value="UniProtKB-KW"/>
</dbReference>
<evidence type="ECO:0000259" key="5">
    <source>
        <dbReference type="Pfam" id="PF01420"/>
    </source>
</evidence>
<dbReference type="Pfam" id="PF01420">
    <property type="entry name" value="Methylase_S"/>
    <property type="match status" value="2"/>
</dbReference>
<evidence type="ECO:0000256" key="3">
    <source>
        <dbReference type="ARBA" id="ARBA00023125"/>
    </source>
</evidence>
<evidence type="ECO:0000313" key="6">
    <source>
        <dbReference type="EMBL" id="CUS40923.1"/>
    </source>
</evidence>
<dbReference type="SUPFAM" id="SSF116734">
    <property type="entry name" value="DNA methylase specificity domain"/>
    <property type="match status" value="2"/>
</dbReference>
<reference evidence="6" key="1">
    <citation type="submission" date="2015-10" db="EMBL/GenBank/DDBJ databases">
        <authorList>
            <person name="Gilbert D.G."/>
        </authorList>
    </citation>
    <scope>NUCLEOTIDE SEQUENCE</scope>
</reference>
<dbReference type="GO" id="GO:0009035">
    <property type="term" value="F:type I site-specific deoxyribonuclease activity"/>
    <property type="evidence" value="ECO:0007669"/>
    <property type="project" value="UniProtKB-EC"/>
</dbReference>
<accession>A0A160TB62</accession>
<dbReference type="InterPro" id="IPR044946">
    <property type="entry name" value="Restrct_endonuc_typeI_TRD_sf"/>
</dbReference>
<keyword evidence="3" id="KW-0238">DNA-binding</keyword>
<feature type="coiled-coil region" evidence="4">
    <location>
        <begin position="261"/>
        <end position="288"/>
    </location>
</feature>
<sequence>MLDAEKSELLPDFFYALCRSYIIQKQIAAASFGSAQPQLTVEIIKKFKLPIPPLSEQKKIAQILSIWDKAIITTEQLLANSQQQKKALMQQLLTGKKRLLDENGVRFSGEWRKLPFSDLVSLVKTKFDPKTNTDDVRECIELEHITQVSSSLCGSTNTTDAVSTKTAFEKGDVLFGKLRPYLRKYWKADRQGVCSTEIWVFRTKAKVAADYIFQVVQLGSFIEVSNKSSGTHMPRADWNVVKDFLIPTPPLEEQQKIAAVLSTADQETTALQQKLHALKQEKKALMQQLLTGKRRVKIQ</sequence>
<evidence type="ECO:0000256" key="4">
    <source>
        <dbReference type="SAM" id="Coils"/>
    </source>
</evidence>
<evidence type="ECO:0000256" key="1">
    <source>
        <dbReference type="ARBA" id="ARBA00010923"/>
    </source>
</evidence>
<dbReference type="PANTHER" id="PTHR30408:SF12">
    <property type="entry name" value="TYPE I RESTRICTION ENZYME MJAVIII SPECIFICITY SUBUNIT"/>
    <property type="match status" value="1"/>
</dbReference>
<protein>
    <submittedName>
        <fullName evidence="6">Type I restriction-modification system, specificity subunit S</fullName>
        <ecNumber evidence="6">3.1.21.3</ecNumber>
    </submittedName>
</protein>
<dbReference type="PANTHER" id="PTHR30408">
    <property type="entry name" value="TYPE-1 RESTRICTION ENZYME ECOKI SPECIFICITY PROTEIN"/>
    <property type="match status" value="1"/>
</dbReference>
<dbReference type="AlphaFoldDB" id="A0A160TB62"/>
<proteinExistence type="inferred from homology"/>
<dbReference type="GO" id="GO:0009307">
    <property type="term" value="P:DNA restriction-modification system"/>
    <property type="evidence" value="ECO:0007669"/>
    <property type="project" value="UniProtKB-KW"/>
</dbReference>
<dbReference type="Gene3D" id="3.90.220.20">
    <property type="entry name" value="DNA methylase specificity domains"/>
    <property type="match status" value="2"/>
</dbReference>
<feature type="domain" description="Type I restriction modification DNA specificity" evidence="5">
    <location>
        <begin position="168"/>
        <end position="276"/>
    </location>
</feature>
<keyword evidence="4" id="KW-0175">Coiled coil</keyword>
<dbReference type="InterPro" id="IPR000055">
    <property type="entry name" value="Restrct_endonuc_typeI_TRD"/>
</dbReference>
<gene>
    <name evidence="6" type="ORF">MGWOODY_Tha89</name>
</gene>
<keyword evidence="2" id="KW-0680">Restriction system</keyword>
<feature type="domain" description="Type I restriction modification DNA specificity" evidence="5">
    <location>
        <begin position="12"/>
        <end position="77"/>
    </location>
</feature>
<dbReference type="InterPro" id="IPR052021">
    <property type="entry name" value="Type-I_RS_S_subunit"/>
</dbReference>
<keyword evidence="6" id="KW-0378">Hydrolase</keyword>
<dbReference type="Gene3D" id="1.10.287.1120">
    <property type="entry name" value="Bipartite methylase S protein"/>
    <property type="match status" value="1"/>
</dbReference>